<name>A0A382E3L7_9ZZZZ</name>
<organism evidence="1">
    <name type="scientific">marine metagenome</name>
    <dbReference type="NCBI Taxonomy" id="408172"/>
    <lineage>
        <taxon>unclassified sequences</taxon>
        <taxon>metagenomes</taxon>
        <taxon>ecological metagenomes</taxon>
    </lineage>
</organism>
<accession>A0A382E3L7</accession>
<feature type="non-terminal residue" evidence="1">
    <location>
        <position position="1"/>
    </location>
</feature>
<reference evidence="1" key="1">
    <citation type="submission" date="2018-05" db="EMBL/GenBank/DDBJ databases">
        <authorList>
            <person name="Lanie J.A."/>
            <person name="Ng W.-L."/>
            <person name="Kazmierczak K.M."/>
            <person name="Andrzejewski T.M."/>
            <person name="Davidsen T.M."/>
            <person name="Wayne K.J."/>
            <person name="Tettelin H."/>
            <person name="Glass J.I."/>
            <person name="Rusch D."/>
            <person name="Podicherti R."/>
            <person name="Tsui H.-C.T."/>
            <person name="Winkler M.E."/>
        </authorList>
    </citation>
    <scope>NUCLEOTIDE SEQUENCE</scope>
</reference>
<proteinExistence type="predicted"/>
<sequence>SECRRRTDALILSRSESPAGMSVGYGIAMVLLPPFHRDQLEPLDKESLITLILSMQEQMLSMHEQMAKMAADFSRCGINSPRTAVTAGSLPAATGTRSRNPRACVPKANGRVADSRTMLDIRWKGSPTRITSCCILRSRVRSVGPI</sequence>
<dbReference type="EMBL" id="UINC01042169">
    <property type="protein sequence ID" value="SVB44437.1"/>
    <property type="molecule type" value="Genomic_DNA"/>
</dbReference>
<protein>
    <submittedName>
        <fullName evidence="1">Uncharacterized protein</fullName>
    </submittedName>
</protein>
<gene>
    <name evidence="1" type="ORF">METZ01_LOCUS197291</name>
</gene>
<dbReference type="AlphaFoldDB" id="A0A382E3L7"/>
<evidence type="ECO:0000313" key="1">
    <source>
        <dbReference type="EMBL" id="SVB44437.1"/>
    </source>
</evidence>